<evidence type="ECO:0000313" key="1">
    <source>
        <dbReference type="EMBL" id="KKK76757.1"/>
    </source>
</evidence>
<accession>A0A0F8Y5N8</accession>
<proteinExistence type="predicted"/>
<protein>
    <submittedName>
        <fullName evidence="1">Uncharacterized protein</fullName>
    </submittedName>
</protein>
<name>A0A0F8Y5N8_9ZZZZ</name>
<sequence>MGDKEWKQFLSDWRVLVVKTDALIKRNDEVLQIMGRTQQMIIAIIRN</sequence>
<dbReference type="AlphaFoldDB" id="A0A0F8Y5N8"/>
<gene>
    <name evidence="1" type="ORF">LCGC14_2860380</name>
</gene>
<comment type="caution">
    <text evidence="1">The sequence shown here is derived from an EMBL/GenBank/DDBJ whole genome shotgun (WGS) entry which is preliminary data.</text>
</comment>
<reference evidence="1" key="1">
    <citation type="journal article" date="2015" name="Nature">
        <title>Complex archaea that bridge the gap between prokaryotes and eukaryotes.</title>
        <authorList>
            <person name="Spang A."/>
            <person name="Saw J.H."/>
            <person name="Jorgensen S.L."/>
            <person name="Zaremba-Niedzwiedzka K."/>
            <person name="Martijn J."/>
            <person name="Lind A.E."/>
            <person name="van Eijk R."/>
            <person name="Schleper C."/>
            <person name="Guy L."/>
            <person name="Ettema T.J."/>
        </authorList>
    </citation>
    <scope>NUCLEOTIDE SEQUENCE</scope>
</reference>
<dbReference type="EMBL" id="LAZR01055266">
    <property type="protein sequence ID" value="KKK76757.1"/>
    <property type="molecule type" value="Genomic_DNA"/>
</dbReference>
<feature type="non-terminal residue" evidence="1">
    <location>
        <position position="47"/>
    </location>
</feature>
<organism evidence="1">
    <name type="scientific">marine sediment metagenome</name>
    <dbReference type="NCBI Taxonomy" id="412755"/>
    <lineage>
        <taxon>unclassified sequences</taxon>
        <taxon>metagenomes</taxon>
        <taxon>ecological metagenomes</taxon>
    </lineage>
</organism>